<dbReference type="Pfam" id="PF12728">
    <property type="entry name" value="HTH_17"/>
    <property type="match status" value="1"/>
</dbReference>
<dbReference type="Gene3D" id="1.10.10.10">
    <property type="entry name" value="Winged helix-like DNA-binding domain superfamily/Winged helix DNA-binding domain"/>
    <property type="match status" value="1"/>
</dbReference>
<dbReference type="InterPro" id="IPR009061">
    <property type="entry name" value="DNA-bd_dom_put_sf"/>
</dbReference>
<feature type="domain" description="Helix-turn-helix" evidence="1">
    <location>
        <begin position="11"/>
        <end position="58"/>
    </location>
</feature>
<dbReference type="SUPFAM" id="SSF46955">
    <property type="entry name" value="Putative DNA-binding domain"/>
    <property type="match status" value="1"/>
</dbReference>
<protein>
    <submittedName>
        <fullName evidence="2">Helix-turn-helix domain-containing protein</fullName>
    </submittedName>
</protein>
<organism evidence="2 3">
    <name type="scientific">Anaerococcus faecalis</name>
    <dbReference type="NCBI Taxonomy" id="2742993"/>
    <lineage>
        <taxon>Bacteria</taxon>
        <taxon>Bacillati</taxon>
        <taxon>Bacillota</taxon>
        <taxon>Tissierellia</taxon>
        <taxon>Tissierellales</taxon>
        <taxon>Peptoniphilaceae</taxon>
        <taxon>Anaerococcus</taxon>
    </lineage>
</organism>
<sequence>MNEFKEERYIGLKEAAEFLDIKPVTLRSWIKRKSTMPVHKVGRLWKFKKTELDEWVKSGKSSE</sequence>
<reference evidence="2 3" key="1">
    <citation type="submission" date="2020-06" db="EMBL/GenBank/DDBJ databases">
        <title>Anaerococcus sp. nov., isolated form swine feces.</title>
        <authorList>
            <person name="Yu S."/>
        </authorList>
    </citation>
    <scope>NUCLEOTIDE SEQUENCE [LARGE SCALE GENOMIC DNA]</scope>
    <source>
        <strain evidence="2 3">AGMB00486</strain>
    </source>
</reference>
<keyword evidence="3" id="KW-1185">Reference proteome</keyword>
<gene>
    <name evidence="2" type="ORF">HV819_06635</name>
</gene>
<evidence type="ECO:0000259" key="1">
    <source>
        <dbReference type="Pfam" id="PF12728"/>
    </source>
</evidence>
<evidence type="ECO:0000313" key="3">
    <source>
        <dbReference type="Proteomes" id="UP000540919"/>
    </source>
</evidence>
<evidence type="ECO:0000313" key="2">
    <source>
        <dbReference type="EMBL" id="NVF11657.1"/>
    </source>
</evidence>
<dbReference type="InterPro" id="IPR041657">
    <property type="entry name" value="HTH_17"/>
</dbReference>
<accession>A0ABX2NAB7</accession>
<comment type="caution">
    <text evidence="2">The sequence shown here is derived from an EMBL/GenBank/DDBJ whole genome shotgun (WGS) entry which is preliminary data.</text>
</comment>
<dbReference type="RefSeq" id="WP_176269801.1">
    <property type="nucleotide sequence ID" value="NZ_JABVBA010000006.1"/>
</dbReference>
<proteinExistence type="predicted"/>
<dbReference type="NCBIfam" id="TIGR01764">
    <property type="entry name" value="excise"/>
    <property type="match status" value="1"/>
</dbReference>
<dbReference type="Proteomes" id="UP000540919">
    <property type="component" value="Unassembled WGS sequence"/>
</dbReference>
<dbReference type="EMBL" id="JABVBA010000006">
    <property type="protein sequence ID" value="NVF11657.1"/>
    <property type="molecule type" value="Genomic_DNA"/>
</dbReference>
<dbReference type="InterPro" id="IPR036388">
    <property type="entry name" value="WH-like_DNA-bd_sf"/>
</dbReference>
<name>A0ABX2NAB7_9FIRM</name>
<dbReference type="InterPro" id="IPR010093">
    <property type="entry name" value="SinI_DNA-bd"/>
</dbReference>